<keyword evidence="2" id="KW-1185">Reference proteome</keyword>
<protein>
    <submittedName>
        <fullName evidence="1">Uncharacterized protein</fullName>
    </submittedName>
</protein>
<reference evidence="1 2" key="1">
    <citation type="journal article" date="2014" name="Genome Biol.">
        <title>Transcriptome and methylome profiling reveals relics of genome dominance in the mesopolyploid Brassica oleracea.</title>
        <authorList>
            <person name="Parkin I.A."/>
            <person name="Koh C."/>
            <person name="Tang H."/>
            <person name="Robinson S.J."/>
            <person name="Kagale S."/>
            <person name="Clarke W.E."/>
            <person name="Town C.D."/>
            <person name="Nixon J."/>
            <person name="Krishnakumar V."/>
            <person name="Bidwell S.L."/>
            <person name="Denoeud F."/>
            <person name="Belcram H."/>
            <person name="Links M.G."/>
            <person name="Just J."/>
            <person name="Clarke C."/>
            <person name="Bender T."/>
            <person name="Huebert T."/>
            <person name="Mason A.S."/>
            <person name="Pires J.C."/>
            <person name="Barker G."/>
            <person name="Moore J."/>
            <person name="Walley P.G."/>
            <person name="Manoli S."/>
            <person name="Batley J."/>
            <person name="Edwards D."/>
            <person name="Nelson M.N."/>
            <person name="Wang X."/>
            <person name="Paterson A.H."/>
            <person name="King G."/>
            <person name="Bancroft I."/>
            <person name="Chalhoub B."/>
            <person name="Sharpe A.G."/>
        </authorList>
    </citation>
    <scope>NUCLEOTIDE SEQUENCE</scope>
    <source>
        <strain evidence="1 2">cv. TO1000</strain>
    </source>
</reference>
<accession>A0A0D3DQW1</accession>
<name>A0A0D3DQW1_BRAOL</name>
<reference evidence="1" key="2">
    <citation type="submission" date="2015-03" db="UniProtKB">
        <authorList>
            <consortium name="EnsemblPlants"/>
        </authorList>
    </citation>
    <scope>IDENTIFICATION</scope>
</reference>
<dbReference type="Gramene" id="Bo8g071240.1">
    <property type="protein sequence ID" value="Bo8g071240.1"/>
    <property type="gene ID" value="Bo8g071240"/>
</dbReference>
<evidence type="ECO:0000313" key="1">
    <source>
        <dbReference type="EnsemblPlants" id="Bo8g071240.1"/>
    </source>
</evidence>
<dbReference type="HOGENOM" id="CLU_2389285_0_0_1"/>
<dbReference type="EnsemblPlants" id="Bo8g071240.1">
    <property type="protein sequence ID" value="Bo8g071240.1"/>
    <property type="gene ID" value="Bo8g071240"/>
</dbReference>
<dbReference type="Proteomes" id="UP000032141">
    <property type="component" value="Chromosome C8"/>
</dbReference>
<proteinExistence type="predicted"/>
<evidence type="ECO:0000313" key="2">
    <source>
        <dbReference type="Proteomes" id="UP000032141"/>
    </source>
</evidence>
<dbReference type="AlphaFoldDB" id="A0A0D3DQW1"/>
<sequence>MGFLCSSKCSKGRRYGCVCECIGIRYHTFCDIKSSFPELGAPQHQPRCLFQGHRQSNAVKACGVNLLPHWIQIQTSWSLQGFIVTVFSWTGCAV</sequence>
<organism evidence="1 2">
    <name type="scientific">Brassica oleracea var. oleracea</name>
    <dbReference type="NCBI Taxonomy" id="109376"/>
    <lineage>
        <taxon>Eukaryota</taxon>
        <taxon>Viridiplantae</taxon>
        <taxon>Streptophyta</taxon>
        <taxon>Embryophyta</taxon>
        <taxon>Tracheophyta</taxon>
        <taxon>Spermatophyta</taxon>
        <taxon>Magnoliopsida</taxon>
        <taxon>eudicotyledons</taxon>
        <taxon>Gunneridae</taxon>
        <taxon>Pentapetalae</taxon>
        <taxon>rosids</taxon>
        <taxon>malvids</taxon>
        <taxon>Brassicales</taxon>
        <taxon>Brassicaceae</taxon>
        <taxon>Brassiceae</taxon>
        <taxon>Brassica</taxon>
    </lineage>
</organism>